<sequence>MKSEDSVVLPLPPFPTKAIFMFSKVAVRWLAVPEDGEEDHSDAGRAVGARSLPAYEYEPL</sequence>
<dbReference type="Proteomes" id="UP000265354">
    <property type="component" value="Unassembled WGS sequence"/>
</dbReference>
<proteinExistence type="predicted"/>
<dbReference type="EMBL" id="BGZL01000014">
    <property type="protein sequence ID" value="GBQ02998.1"/>
    <property type="molecule type" value="Genomic_DNA"/>
</dbReference>
<evidence type="ECO:0000313" key="2">
    <source>
        <dbReference type="Proteomes" id="UP000265354"/>
    </source>
</evidence>
<accession>A0A388T224</accession>
<comment type="caution">
    <text evidence="1">The sequence shown here is derived from an EMBL/GenBank/DDBJ whole genome shotgun (WGS) entry which is preliminary data.</text>
</comment>
<gene>
    <name evidence="1" type="ORF">SSP531S_44630</name>
</gene>
<dbReference type="AlphaFoldDB" id="A0A388T224"/>
<organism evidence="1 2">
    <name type="scientific">Streptomyces spongiicola</name>
    <dbReference type="NCBI Taxonomy" id="1690221"/>
    <lineage>
        <taxon>Bacteria</taxon>
        <taxon>Bacillati</taxon>
        <taxon>Actinomycetota</taxon>
        <taxon>Actinomycetes</taxon>
        <taxon>Kitasatosporales</taxon>
        <taxon>Streptomycetaceae</taxon>
        <taxon>Streptomyces</taxon>
    </lineage>
</organism>
<protein>
    <submittedName>
        <fullName evidence="1">Uncharacterized protein</fullName>
    </submittedName>
</protein>
<evidence type="ECO:0000313" key="1">
    <source>
        <dbReference type="EMBL" id="GBQ02998.1"/>
    </source>
</evidence>
<name>A0A388T224_9ACTN</name>
<reference evidence="1 2" key="1">
    <citation type="submission" date="2018-07" db="EMBL/GenBank/DDBJ databases">
        <title>Whole Genome Shotgun Sequence of Streptomyces spongiicola strain 531S.</title>
        <authorList>
            <person name="Dohra H."/>
            <person name="Kodani S."/>
        </authorList>
    </citation>
    <scope>NUCLEOTIDE SEQUENCE [LARGE SCALE GENOMIC DNA]</scope>
    <source>
        <strain evidence="1 2">531S</strain>
    </source>
</reference>